<feature type="signal peptide" evidence="2">
    <location>
        <begin position="1"/>
        <end position="24"/>
    </location>
</feature>
<evidence type="ECO:0000313" key="4">
    <source>
        <dbReference type="Proteomes" id="UP000316598"/>
    </source>
</evidence>
<dbReference type="RefSeq" id="WP_146513259.1">
    <property type="nucleotide sequence ID" value="NZ_SJPI01000001.1"/>
</dbReference>
<dbReference type="OrthoDB" id="282085at2"/>
<dbReference type="AlphaFoldDB" id="A0A5C5WQZ3"/>
<feature type="chain" id="PRO_5022728026" description="Mu-protocadherin-putative cell-suface protein" evidence="2">
    <location>
        <begin position="25"/>
        <end position="486"/>
    </location>
</feature>
<accession>A0A5C5WQZ3</accession>
<keyword evidence="4" id="KW-1185">Reference proteome</keyword>
<feature type="compositionally biased region" description="Low complexity" evidence="1">
    <location>
        <begin position="210"/>
        <end position="227"/>
    </location>
</feature>
<proteinExistence type="predicted"/>
<sequence precursor="true">MKRFILVWATLMLSLSLPMLDAMAGRGGGRGGARAGGAARMSGGNFGGGARSNFSAHAPSMSRAAPSINRSSMSRPSVNRPNVNLPSTNRPNVSRPNISRPNSGLSNSNRPQATRPNLSRPDTSRPSVDRPGVNRPGLDRPDIDRPGVDRPGIGSANRPAIGSGNRPSIGGSDRPTFGDKRPSIGQLDDFLGLPGRDNRPSTLPGQLPQRRPGNVNNNRPDRPNVGGDNIRDRVSDIGDRDININAGNRVNIGNRVGGNNVASIRNKWSNNVNRPFGNNNFWDPGYSRHPSDWRWQHGWNRYPPHWCWRVGSWATVGTFFAWNWATPTPIVYDYGSTVVYRDNYVYVDDEKVASADEYYEQATTIAQDVPETVDPESVQWMPLGVFAISAEEVTDTGLLIQLAVSKEGIIAGTFYNETTDTSRPIEGTVDRETQRAAWKFSDGKNEEVVMETVIHNLTENESTALVHFGADRQETWTMVRMEEPQE</sequence>
<feature type="compositionally biased region" description="Polar residues" evidence="1">
    <location>
        <begin position="68"/>
        <end position="126"/>
    </location>
</feature>
<evidence type="ECO:0000256" key="2">
    <source>
        <dbReference type="SAM" id="SignalP"/>
    </source>
</evidence>
<feature type="region of interest" description="Disordered" evidence="1">
    <location>
        <begin position="50"/>
        <end position="235"/>
    </location>
</feature>
<gene>
    <name evidence="3" type="ORF">Pla22_05950</name>
</gene>
<evidence type="ECO:0008006" key="5">
    <source>
        <dbReference type="Google" id="ProtNLM"/>
    </source>
</evidence>
<keyword evidence="2" id="KW-0732">Signal</keyword>
<evidence type="ECO:0000256" key="1">
    <source>
        <dbReference type="SAM" id="MobiDB-lite"/>
    </source>
</evidence>
<name>A0A5C5WQZ3_9BACT</name>
<dbReference type="EMBL" id="SJPI01000001">
    <property type="protein sequence ID" value="TWT52967.1"/>
    <property type="molecule type" value="Genomic_DNA"/>
</dbReference>
<evidence type="ECO:0000313" key="3">
    <source>
        <dbReference type="EMBL" id="TWT52967.1"/>
    </source>
</evidence>
<dbReference type="Proteomes" id="UP000316598">
    <property type="component" value="Unassembled WGS sequence"/>
</dbReference>
<organism evidence="3 4">
    <name type="scientific">Rubripirellula amarantea</name>
    <dbReference type="NCBI Taxonomy" id="2527999"/>
    <lineage>
        <taxon>Bacteria</taxon>
        <taxon>Pseudomonadati</taxon>
        <taxon>Planctomycetota</taxon>
        <taxon>Planctomycetia</taxon>
        <taxon>Pirellulales</taxon>
        <taxon>Pirellulaceae</taxon>
        <taxon>Rubripirellula</taxon>
    </lineage>
</organism>
<feature type="compositionally biased region" description="Basic and acidic residues" evidence="1">
    <location>
        <begin position="137"/>
        <end position="148"/>
    </location>
</feature>
<reference evidence="3 4" key="1">
    <citation type="submission" date="2019-02" db="EMBL/GenBank/DDBJ databases">
        <title>Deep-cultivation of Planctomycetes and their phenomic and genomic characterization uncovers novel biology.</title>
        <authorList>
            <person name="Wiegand S."/>
            <person name="Jogler M."/>
            <person name="Boedeker C."/>
            <person name="Pinto D."/>
            <person name="Vollmers J."/>
            <person name="Rivas-Marin E."/>
            <person name="Kohn T."/>
            <person name="Peeters S.H."/>
            <person name="Heuer A."/>
            <person name="Rast P."/>
            <person name="Oberbeckmann S."/>
            <person name="Bunk B."/>
            <person name="Jeske O."/>
            <person name="Meyerdierks A."/>
            <person name="Storesund J.E."/>
            <person name="Kallscheuer N."/>
            <person name="Luecker S."/>
            <person name="Lage O.M."/>
            <person name="Pohl T."/>
            <person name="Merkel B.J."/>
            <person name="Hornburger P."/>
            <person name="Mueller R.-W."/>
            <person name="Bruemmer F."/>
            <person name="Labrenz M."/>
            <person name="Spormann A.M."/>
            <person name="Op Den Camp H."/>
            <person name="Overmann J."/>
            <person name="Amann R."/>
            <person name="Jetten M.S.M."/>
            <person name="Mascher T."/>
            <person name="Medema M.H."/>
            <person name="Devos D.P."/>
            <person name="Kaster A.-K."/>
            <person name="Ovreas L."/>
            <person name="Rohde M."/>
            <person name="Galperin M.Y."/>
            <person name="Jogler C."/>
        </authorList>
    </citation>
    <scope>NUCLEOTIDE SEQUENCE [LARGE SCALE GENOMIC DNA]</scope>
    <source>
        <strain evidence="3 4">Pla22</strain>
    </source>
</reference>
<protein>
    <recommendedName>
        <fullName evidence="5">Mu-protocadherin-putative cell-suface protein</fullName>
    </recommendedName>
</protein>
<comment type="caution">
    <text evidence="3">The sequence shown here is derived from an EMBL/GenBank/DDBJ whole genome shotgun (WGS) entry which is preliminary data.</text>
</comment>